<organism evidence="3 4">
    <name type="scientific">Melanomma pulvis-pyrius CBS 109.77</name>
    <dbReference type="NCBI Taxonomy" id="1314802"/>
    <lineage>
        <taxon>Eukaryota</taxon>
        <taxon>Fungi</taxon>
        <taxon>Dikarya</taxon>
        <taxon>Ascomycota</taxon>
        <taxon>Pezizomycotina</taxon>
        <taxon>Dothideomycetes</taxon>
        <taxon>Pleosporomycetidae</taxon>
        <taxon>Pleosporales</taxon>
        <taxon>Melanommataceae</taxon>
        <taxon>Melanomma</taxon>
    </lineage>
</organism>
<sequence length="594" mass="66257">MVYRGKPSTACGECRKRRSRCDLSLPACGQCVKAKRICSGYRNPADLMFFDESSKVFKKNRSKPTASADPAFPAQGSSRTSHNVAIQHVAPVQLTGVVLYQPLNDLAVHFFMANYVGNDPATSQFDYLPSFYLRNGSPNPELQQSIEAVGLAGYAKATRRSDLVLPATKSYISAIREINNALSSEVSAAQDSTLISVMLLAMFEIMILPRASGLQNLTKHLNGAISIASLRLKHGVYTDIGRRLLSTLVQSVIMNCWMQNIPLPVEFVAFKNHLGGKSNPSSIHANFLDIVMDLVEFRHALTRGAYDSATAIISQALTLEGRFHAFGEYMPSAGQFKSYRSSMEVDDLVYDGYYHVYPQFFAAHLWNNVRLCRIRLHRLILTQCINLLSSQAEYAPAPTQIAASEVIIRDLAQEICASVPQLSGYLERLQSYSKSENADIPSEPNESAGKTSTSIPLSTHFLYDPSPFKHQRSNPASSKMHQSKPALEVPAPRLESLYHLLYQLHTLSAIKLLPPAMRDWMQARIQWMEANADPEDLSQLRAMLKRKSEDGFPVPINNEYEATDGMNRTVVGNLGQFIFERSNTFHPYFNMNTI</sequence>
<evidence type="ECO:0000313" key="4">
    <source>
        <dbReference type="Proteomes" id="UP000799757"/>
    </source>
</evidence>
<dbReference type="PROSITE" id="PS00463">
    <property type="entry name" value="ZN2_CY6_FUNGAL_1"/>
    <property type="match status" value="1"/>
</dbReference>
<feature type="domain" description="Zn(2)-C6 fungal-type" evidence="2">
    <location>
        <begin position="10"/>
        <end position="39"/>
    </location>
</feature>
<evidence type="ECO:0000313" key="3">
    <source>
        <dbReference type="EMBL" id="KAF2797361.1"/>
    </source>
</evidence>
<proteinExistence type="predicted"/>
<dbReference type="EMBL" id="MU001808">
    <property type="protein sequence ID" value="KAF2797361.1"/>
    <property type="molecule type" value="Genomic_DNA"/>
</dbReference>
<evidence type="ECO:0000259" key="2">
    <source>
        <dbReference type="PROSITE" id="PS50048"/>
    </source>
</evidence>
<dbReference type="InterPro" id="IPR036864">
    <property type="entry name" value="Zn2-C6_fun-type_DNA-bd_sf"/>
</dbReference>
<keyword evidence="4" id="KW-1185">Reference proteome</keyword>
<dbReference type="CDD" id="cd00067">
    <property type="entry name" value="GAL4"/>
    <property type="match status" value="1"/>
</dbReference>
<dbReference type="Gene3D" id="4.10.240.10">
    <property type="entry name" value="Zn(2)-C6 fungal-type DNA-binding domain"/>
    <property type="match status" value="1"/>
</dbReference>
<protein>
    <recommendedName>
        <fullName evidence="2">Zn(2)-C6 fungal-type domain-containing protein</fullName>
    </recommendedName>
</protein>
<accession>A0A6A6XLJ1</accession>
<gene>
    <name evidence="3" type="ORF">K505DRAFT_405820</name>
</gene>
<keyword evidence="1" id="KW-0539">Nucleus</keyword>
<dbReference type="GO" id="GO:0000981">
    <property type="term" value="F:DNA-binding transcription factor activity, RNA polymerase II-specific"/>
    <property type="evidence" value="ECO:0007669"/>
    <property type="project" value="InterPro"/>
</dbReference>
<dbReference type="PANTHER" id="PTHR38791">
    <property type="entry name" value="ZN(II)2CYS6 TRANSCRIPTION FACTOR (EUROFUNG)-RELATED-RELATED"/>
    <property type="match status" value="1"/>
</dbReference>
<dbReference type="GO" id="GO:0008270">
    <property type="term" value="F:zinc ion binding"/>
    <property type="evidence" value="ECO:0007669"/>
    <property type="project" value="InterPro"/>
</dbReference>
<dbReference type="SUPFAM" id="SSF57701">
    <property type="entry name" value="Zn2/Cys6 DNA-binding domain"/>
    <property type="match status" value="1"/>
</dbReference>
<dbReference type="Proteomes" id="UP000799757">
    <property type="component" value="Unassembled WGS sequence"/>
</dbReference>
<dbReference type="PANTHER" id="PTHR38791:SF1">
    <property type="entry name" value="TRANSCRIPTION FACTOR, PUTATIVE-RELATED"/>
    <property type="match status" value="1"/>
</dbReference>
<dbReference type="InterPro" id="IPR053175">
    <property type="entry name" value="DHMBA_Reg_Transcription_Factor"/>
</dbReference>
<dbReference type="OrthoDB" id="4220372at2759"/>
<dbReference type="InterPro" id="IPR001138">
    <property type="entry name" value="Zn2Cys6_DnaBD"/>
</dbReference>
<name>A0A6A6XLJ1_9PLEO</name>
<evidence type="ECO:0000256" key="1">
    <source>
        <dbReference type="ARBA" id="ARBA00023242"/>
    </source>
</evidence>
<reference evidence="3" key="1">
    <citation type="journal article" date="2020" name="Stud. Mycol.">
        <title>101 Dothideomycetes genomes: a test case for predicting lifestyles and emergence of pathogens.</title>
        <authorList>
            <person name="Haridas S."/>
            <person name="Albert R."/>
            <person name="Binder M."/>
            <person name="Bloem J."/>
            <person name="Labutti K."/>
            <person name="Salamov A."/>
            <person name="Andreopoulos B."/>
            <person name="Baker S."/>
            <person name="Barry K."/>
            <person name="Bills G."/>
            <person name="Bluhm B."/>
            <person name="Cannon C."/>
            <person name="Castanera R."/>
            <person name="Culley D."/>
            <person name="Daum C."/>
            <person name="Ezra D."/>
            <person name="Gonzalez J."/>
            <person name="Henrissat B."/>
            <person name="Kuo A."/>
            <person name="Liang C."/>
            <person name="Lipzen A."/>
            <person name="Lutzoni F."/>
            <person name="Magnuson J."/>
            <person name="Mondo S."/>
            <person name="Nolan M."/>
            <person name="Ohm R."/>
            <person name="Pangilinan J."/>
            <person name="Park H.-J."/>
            <person name="Ramirez L."/>
            <person name="Alfaro M."/>
            <person name="Sun H."/>
            <person name="Tritt A."/>
            <person name="Yoshinaga Y."/>
            <person name="Zwiers L.-H."/>
            <person name="Turgeon B."/>
            <person name="Goodwin S."/>
            <person name="Spatafora J."/>
            <person name="Crous P."/>
            <person name="Grigoriev I."/>
        </authorList>
    </citation>
    <scope>NUCLEOTIDE SEQUENCE</scope>
    <source>
        <strain evidence="3">CBS 109.77</strain>
    </source>
</reference>
<dbReference type="AlphaFoldDB" id="A0A6A6XLJ1"/>
<dbReference type="Pfam" id="PF00172">
    <property type="entry name" value="Zn_clus"/>
    <property type="match status" value="1"/>
</dbReference>
<dbReference type="SMART" id="SM00066">
    <property type="entry name" value="GAL4"/>
    <property type="match status" value="1"/>
</dbReference>
<dbReference type="PROSITE" id="PS50048">
    <property type="entry name" value="ZN2_CY6_FUNGAL_2"/>
    <property type="match status" value="1"/>
</dbReference>